<evidence type="ECO:0000313" key="1">
    <source>
        <dbReference type="EMBL" id="MCS3952799.1"/>
    </source>
</evidence>
<accession>A0A9X2UAK2</accession>
<name>A0A9X2UAK2_9BACT</name>
<proteinExistence type="predicted"/>
<dbReference type="Proteomes" id="UP001155010">
    <property type="component" value="Unassembled WGS sequence"/>
</dbReference>
<gene>
    <name evidence="1" type="ORF">GGP83_002772</name>
</gene>
<reference evidence="1" key="1">
    <citation type="submission" date="2022-08" db="EMBL/GenBank/DDBJ databases">
        <title>Genomic Encyclopedia of Type Strains, Phase V (KMG-V): Genome sequencing to study the core and pangenomes of soil and plant-associated prokaryotes.</title>
        <authorList>
            <person name="Whitman W."/>
        </authorList>
    </citation>
    <scope>NUCLEOTIDE SEQUENCE</scope>
    <source>
        <strain evidence="1">SP2017</strain>
    </source>
</reference>
<dbReference type="AlphaFoldDB" id="A0A9X2UAK2"/>
<dbReference type="EMBL" id="JANUBB010000012">
    <property type="protein sequence ID" value="MCS3952799.1"/>
    <property type="molecule type" value="Genomic_DNA"/>
</dbReference>
<protein>
    <submittedName>
        <fullName evidence="1">Uncharacterized protein</fullName>
    </submittedName>
</protein>
<evidence type="ECO:0000313" key="2">
    <source>
        <dbReference type="Proteomes" id="UP001155010"/>
    </source>
</evidence>
<sequence length="48" mass="5275">MNSQHLTSAKISGTLVEKDHSADEAGYPDYYCSTVTCPFGYLIFTPSQ</sequence>
<comment type="caution">
    <text evidence="1">The sequence shown here is derived from an EMBL/GenBank/DDBJ whole genome shotgun (WGS) entry which is preliminary data.</text>
</comment>
<organism evidence="1 2">
    <name type="scientific">Salinibacter ruber</name>
    <dbReference type="NCBI Taxonomy" id="146919"/>
    <lineage>
        <taxon>Bacteria</taxon>
        <taxon>Pseudomonadati</taxon>
        <taxon>Rhodothermota</taxon>
        <taxon>Rhodothermia</taxon>
        <taxon>Rhodothermales</taxon>
        <taxon>Salinibacteraceae</taxon>
        <taxon>Salinibacter</taxon>
    </lineage>
</organism>